<reference evidence="3" key="1">
    <citation type="journal article" date="2017" name="Plant J.">
        <title>The pomegranate (Punica granatum L.) genome and the genomics of punicalagin biosynthesis.</title>
        <authorList>
            <person name="Qin G."/>
            <person name="Xu C."/>
            <person name="Ming R."/>
            <person name="Tang H."/>
            <person name="Guyot R."/>
            <person name="Kramer E.M."/>
            <person name="Hu Y."/>
            <person name="Yi X."/>
            <person name="Qi Y."/>
            <person name="Xu X."/>
            <person name="Gao Z."/>
            <person name="Pan H."/>
            <person name="Jian J."/>
            <person name="Tian Y."/>
            <person name="Yue Z."/>
            <person name="Xu Y."/>
        </authorList>
    </citation>
    <scope>NUCLEOTIDE SEQUENCE [LARGE SCALE GENOMIC DNA]</scope>
    <source>
        <strain evidence="3">cv. Dabenzi</strain>
    </source>
</reference>
<evidence type="ECO:0000313" key="3">
    <source>
        <dbReference type="Proteomes" id="UP000197138"/>
    </source>
</evidence>
<comment type="caution">
    <text evidence="2">The sequence shown here is derived from an EMBL/GenBank/DDBJ whole genome shotgun (WGS) entry which is preliminary data.</text>
</comment>
<dbReference type="EMBL" id="MTKT01003794">
    <property type="protein sequence ID" value="OWM74049.1"/>
    <property type="molecule type" value="Genomic_DNA"/>
</dbReference>
<evidence type="ECO:0000256" key="1">
    <source>
        <dbReference type="SAM" id="MobiDB-lite"/>
    </source>
</evidence>
<feature type="region of interest" description="Disordered" evidence="1">
    <location>
        <begin position="75"/>
        <end position="100"/>
    </location>
</feature>
<accession>A0A218WNI4</accession>
<sequence>MATKEGHYRIGQADFDAFDRSLGPALEEKRSLYHRNEIPLETVPSPFMVYRRTVVSQVPEWPFAPPPLPGPPLNFQFSPLFPANQKNPPKRMGEGRELPTVGPYQVQYPPQELYGNRPAAETATIDNVKAAQLYGGITRVNRYGRYK</sequence>
<gene>
    <name evidence="2" type="ORF">CDL15_Pgr008360</name>
</gene>
<protein>
    <submittedName>
        <fullName evidence="2">Uncharacterized protein</fullName>
    </submittedName>
</protein>
<organism evidence="2 3">
    <name type="scientific">Punica granatum</name>
    <name type="common">Pomegranate</name>
    <dbReference type="NCBI Taxonomy" id="22663"/>
    <lineage>
        <taxon>Eukaryota</taxon>
        <taxon>Viridiplantae</taxon>
        <taxon>Streptophyta</taxon>
        <taxon>Embryophyta</taxon>
        <taxon>Tracheophyta</taxon>
        <taxon>Spermatophyta</taxon>
        <taxon>Magnoliopsida</taxon>
        <taxon>eudicotyledons</taxon>
        <taxon>Gunneridae</taxon>
        <taxon>Pentapetalae</taxon>
        <taxon>rosids</taxon>
        <taxon>malvids</taxon>
        <taxon>Myrtales</taxon>
        <taxon>Lythraceae</taxon>
        <taxon>Punica</taxon>
    </lineage>
</organism>
<evidence type="ECO:0000313" key="2">
    <source>
        <dbReference type="EMBL" id="OWM74049.1"/>
    </source>
</evidence>
<dbReference type="AlphaFoldDB" id="A0A218WNI4"/>
<name>A0A218WNI4_PUNGR</name>
<proteinExistence type="predicted"/>
<dbReference type="Proteomes" id="UP000197138">
    <property type="component" value="Unassembled WGS sequence"/>
</dbReference>